<evidence type="ECO:0000256" key="3">
    <source>
        <dbReference type="ARBA" id="ARBA00022801"/>
    </source>
</evidence>
<dbReference type="EC" id="3.2.1.8" evidence="7"/>
<dbReference type="EMBL" id="PDCK01000044">
    <property type="protein sequence ID" value="PRQ22671.1"/>
    <property type="molecule type" value="Genomic_DNA"/>
</dbReference>
<dbReference type="Gene3D" id="3.20.20.80">
    <property type="entry name" value="Glycosidases"/>
    <property type="match status" value="1"/>
</dbReference>
<keyword evidence="7" id="KW-0326">Glycosidase</keyword>
<keyword evidence="8" id="KW-1185">Reference proteome</keyword>
<dbReference type="InterPro" id="IPR008979">
    <property type="entry name" value="Galactose-bd-like_sf"/>
</dbReference>
<dbReference type="GO" id="GO:0031176">
    <property type="term" value="F:endo-1,4-beta-xylanase activity"/>
    <property type="evidence" value="ECO:0007669"/>
    <property type="project" value="UniProtKB-EC"/>
</dbReference>
<dbReference type="PROSITE" id="PS51760">
    <property type="entry name" value="GH10_2"/>
    <property type="match status" value="1"/>
</dbReference>
<keyword evidence="4" id="KW-0119">Carbohydrate metabolism</keyword>
<keyword evidence="2" id="KW-0677">Repeat</keyword>
<dbReference type="Gramene" id="PRQ22671">
    <property type="protein sequence ID" value="PRQ22671"/>
    <property type="gene ID" value="RchiOBHm_Chr6g0252851"/>
</dbReference>
<dbReference type="InterPro" id="IPR017853">
    <property type="entry name" value="GH"/>
</dbReference>
<dbReference type="Pfam" id="PF00331">
    <property type="entry name" value="Glyco_hydro_10"/>
    <property type="match status" value="1"/>
</dbReference>
<dbReference type="OMA" id="NIFAMAH"/>
<dbReference type="PANTHER" id="PTHR31490:SF2">
    <property type="entry name" value="GLYCOSYL HYDROLASE FAMILY 10 PROTEIN"/>
    <property type="match status" value="1"/>
</dbReference>
<protein>
    <submittedName>
        <fullName evidence="7">Putative endo-1,4-beta-xylanase</fullName>
        <ecNumber evidence="7">3.2.1.8</ecNumber>
    </submittedName>
</protein>
<evidence type="ECO:0000256" key="4">
    <source>
        <dbReference type="ARBA" id="ARBA00023277"/>
    </source>
</evidence>
<dbReference type="Proteomes" id="UP000238479">
    <property type="component" value="Chromosome 6"/>
</dbReference>
<proteinExistence type="inferred from homology"/>
<dbReference type="SUPFAM" id="SSF49785">
    <property type="entry name" value="Galactose-binding domain-like"/>
    <property type="match status" value="1"/>
</dbReference>
<dbReference type="InterPro" id="IPR001000">
    <property type="entry name" value="GH10_dom"/>
</dbReference>
<accession>A0A2P6PL65</accession>
<dbReference type="AlphaFoldDB" id="A0A2P6PL65"/>
<dbReference type="PANTHER" id="PTHR31490">
    <property type="entry name" value="GLYCOSYL HYDROLASE"/>
    <property type="match status" value="1"/>
</dbReference>
<keyword evidence="7" id="KW-0858">Xylan degradation</keyword>
<comment type="similarity">
    <text evidence="1">Belongs to the glycosyl hydrolase 10 (cellulase F) family.</text>
</comment>
<evidence type="ECO:0000256" key="1">
    <source>
        <dbReference type="ARBA" id="ARBA00007495"/>
    </source>
</evidence>
<evidence type="ECO:0000256" key="2">
    <source>
        <dbReference type="ARBA" id="ARBA00022737"/>
    </source>
</evidence>
<dbReference type="Gene3D" id="2.60.120.260">
    <property type="entry name" value="Galactose-binding domain-like"/>
    <property type="match status" value="1"/>
</dbReference>
<reference evidence="7 8" key="1">
    <citation type="journal article" date="2018" name="Nat. Genet.">
        <title>The Rosa genome provides new insights in the design of modern roses.</title>
        <authorList>
            <person name="Bendahmane M."/>
        </authorList>
    </citation>
    <scope>NUCLEOTIDE SEQUENCE [LARGE SCALE GENOMIC DNA]</scope>
    <source>
        <strain evidence="8">cv. Old Blush</strain>
    </source>
</reference>
<gene>
    <name evidence="7" type="ORF">RchiOBHm_Chr6g0252851</name>
</gene>
<comment type="caution">
    <text evidence="7">The sequence shown here is derived from an EMBL/GenBank/DDBJ whole genome shotgun (WGS) entry which is preliminary data.</text>
</comment>
<evidence type="ECO:0000313" key="7">
    <source>
        <dbReference type="EMBL" id="PRQ22671.1"/>
    </source>
</evidence>
<dbReference type="GO" id="GO:0045493">
    <property type="term" value="P:xylan catabolic process"/>
    <property type="evidence" value="ECO:0007669"/>
    <property type="project" value="UniProtKB-KW"/>
</dbReference>
<evidence type="ECO:0000259" key="6">
    <source>
        <dbReference type="PROSITE" id="PS51760"/>
    </source>
</evidence>
<organism evidence="7 8">
    <name type="scientific">Rosa chinensis</name>
    <name type="common">China rose</name>
    <dbReference type="NCBI Taxonomy" id="74649"/>
    <lineage>
        <taxon>Eukaryota</taxon>
        <taxon>Viridiplantae</taxon>
        <taxon>Streptophyta</taxon>
        <taxon>Embryophyta</taxon>
        <taxon>Tracheophyta</taxon>
        <taxon>Spermatophyta</taxon>
        <taxon>Magnoliopsida</taxon>
        <taxon>eudicotyledons</taxon>
        <taxon>Gunneridae</taxon>
        <taxon>Pentapetalae</taxon>
        <taxon>rosids</taxon>
        <taxon>fabids</taxon>
        <taxon>Rosales</taxon>
        <taxon>Rosaceae</taxon>
        <taxon>Rosoideae</taxon>
        <taxon>Rosoideae incertae sedis</taxon>
        <taxon>Rosa</taxon>
    </lineage>
</organism>
<dbReference type="SUPFAM" id="SSF51445">
    <property type="entry name" value="(Trans)glycosidases"/>
    <property type="match status" value="1"/>
</dbReference>
<evidence type="ECO:0000313" key="8">
    <source>
        <dbReference type="Proteomes" id="UP000238479"/>
    </source>
</evidence>
<dbReference type="STRING" id="74649.A0A2P6PL65"/>
<keyword evidence="5" id="KW-0624">Polysaccharide degradation</keyword>
<dbReference type="InterPro" id="IPR003305">
    <property type="entry name" value="CenC_carb-bd"/>
</dbReference>
<feature type="domain" description="GH10" evidence="6">
    <location>
        <begin position="206"/>
        <end position="496"/>
    </location>
</feature>
<evidence type="ECO:0000256" key="5">
    <source>
        <dbReference type="ARBA" id="ARBA00023326"/>
    </source>
</evidence>
<dbReference type="Pfam" id="PF02018">
    <property type="entry name" value="CBM_4_9"/>
    <property type="match status" value="1"/>
</dbReference>
<dbReference type="InterPro" id="IPR044846">
    <property type="entry name" value="GH10"/>
</dbReference>
<name>A0A2P6PL65_ROSCH</name>
<dbReference type="SMART" id="SM00633">
    <property type="entry name" value="Glyco_10"/>
    <property type="match status" value="1"/>
</dbReference>
<keyword evidence="3 7" id="KW-0378">Hydrolase</keyword>
<sequence length="556" mass="62290">MSILQGLKSKPYPMITQQCLANPQKPKYGGGIIINPELNDGLKGWTSFGKAKLQHTESQGNKFLVAHSRIQPHDSMSQKVYLRSDKLYTFSAWIQASSGGSVPIAAIFKTASGFLNAGEIIAESNCWSMLKGGLTVKASGDAELYFESKNTSVEIWVDSISLQPFTKKQWKSHQDQSIANNRKTKVRIQAVDAQGNPLPNATISIQQKAPSFPFGCCMTNLILNNPAHQKWFTSRFRVTTFANEMKWYSTENVQGREDYSVPDAMLQFAQQNNIAVRGHNVLWDDSQYQLGWVKSLNEQQLESATNKRLNSVMQRYKGKVIAWDVVNENLHWNFFESRMGANASAIFYNWAIKADGATPLFLNDFNTIEDNRDEAASPAKYLQKLRDIQSFPGNEGGRYGIGLESHFNITPNIPYIRASLDTLGAANVPIWITELDVADHLDQPSILEQLLRELHSHPQIQGIIMWAGRGPQGCYRMCLTDENFNNLPTGDVVDKLLKEWGYWSSASFTADSNGYFEVSLPHGDYDLKISHSSAIDSSLVHKLNVASTTRSLQLSF</sequence>